<gene>
    <name evidence="1" type="ORF">AN2V17_37440</name>
</gene>
<evidence type="ECO:0000313" key="1">
    <source>
        <dbReference type="EMBL" id="GMQ64507.1"/>
    </source>
</evidence>
<organism evidence="1 2">
    <name type="scientific">Vallitalea maricola</name>
    <dbReference type="NCBI Taxonomy" id="3074433"/>
    <lineage>
        <taxon>Bacteria</taxon>
        <taxon>Bacillati</taxon>
        <taxon>Bacillota</taxon>
        <taxon>Clostridia</taxon>
        <taxon>Lachnospirales</taxon>
        <taxon>Vallitaleaceae</taxon>
        <taxon>Vallitalea</taxon>
    </lineage>
</organism>
<protein>
    <submittedName>
        <fullName evidence="1">Uncharacterized protein</fullName>
    </submittedName>
</protein>
<accession>A0ACB5UPF1</accession>
<reference evidence="1" key="1">
    <citation type="submission" date="2023-09" db="EMBL/GenBank/DDBJ databases">
        <title>Vallitalea sediminicola and Vallitalea maricola sp. nov., anaerobic bacteria isolated from marine sediment.</title>
        <authorList>
            <person name="Hirano S."/>
            <person name="Maeda A."/>
            <person name="Terahara T."/>
            <person name="Mori K."/>
            <person name="Hamada M."/>
            <person name="Matsumoto R."/>
            <person name="Kobayashi T."/>
        </authorList>
    </citation>
    <scope>NUCLEOTIDE SEQUENCE</scope>
    <source>
        <strain evidence="1">AN17-2</strain>
    </source>
</reference>
<sequence length="80" mass="9232">MQSLNIHVDGIRNDIEKQHIKNALEKIEGVGEIAVNPSDRAIKVSYNPPSTEEEIIECIRSMDHDINYSYDYNNNKPLKY</sequence>
<dbReference type="Proteomes" id="UP001374599">
    <property type="component" value="Unassembled WGS sequence"/>
</dbReference>
<dbReference type="EMBL" id="BTPU01000072">
    <property type="protein sequence ID" value="GMQ64507.1"/>
    <property type="molecule type" value="Genomic_DNA"/>
</dbReference>
<keyword evidence="2" id="KW-1185">Reference proteome</keyword>
<comment type="caution">
    <text evidence="1">The sequence shown here is derived from an EMBL/GenBank/DDBJ whole genome shotgun (WGS) entry which is preliminary data.</text>
</comment>
<evidence type="ECO:0000313" key="2">
    <source>
        <dbReference type="Proteomes" id="UP001374599"/>
    </source>
</evidence>
<proteinExistence type="predicted"/>
<name>A0ACB5UPF1_9FIRM</name>